<dbReference type="GO" id="GO:0015562">
    <property type="term" value="F:efflux transmembrane transporter activity"/>
    <property type="evidence" value="ECO:0007669"/>
    <property type="project" value="TreeGrafter"/>
</dbReference>
<dbReference type="Pfam" id="PF25954">
    <property type="entry name" value="Beta-barrel_RND_2"/>
    <property type="match status" value="1"/>
</dbReference>
<dbReference type="PANTHER" id="PTHR30469:SF37">
    <property type="entry name" value="RAGD PROTEIN"/>
    <property type="match status" value="1"/>
</dbReference>
<dbReference type="EMBL" id="BKAU01000001">
    <property type="protein sequence ID" value="GEP95741.1"/>
    <property type="molecule type" value="Genomic_DNA"/>
</dbReference>
<dbReference type="InterPro" id="IPR058647">
    <property type="entry name" value="BSH_CzcB-like"/>
</dbReference>
<comment type="caution">
    <text evidence="5">The sequence shown here is derived from an EMBL/GenBank/DDBJ whole genome shotgun (WGS) entry which is preliminary data.</text>
</comment>
<comment type="similarity">
    <text evidence="1">Belongs to the membrane fusion protein (MFP) (TC 8.A.1) family.</text>
</comment>
<organism evidence="5 6">
    <name type="scientific">Chitinophaga cymbidii</name>
    <dbReference type="NCBI Taxonomy" id="1096750"/>
    <lineage>
        <taxon>Bacteria</taxon>
        <taxon>Pseudomonadati</taxon>
        <taxon>Bacteroidota</taxon>
        <taxon>Chitinophagia</taxon>
        <taxon>Chitinophagales</taxon>
        <taxon>Chitinophagaceae</taxon>
        <taxon>Chitinophaga</taxon>
    </lineage>
</organism>
<dbReference type="PANTHER" id="PTHR30469">
    <property type="entry name" value="MULTIDRUG RESISTANCE PROTEIN MDTA"/>
    <property type="match status" value="1"/>
</dbReference>
<evidence type="ECO:0000313" key="5">
    <source>
        <dbReference type="EMBL" id="GEP95741.1"/>
    </source>
</evidence>
<keyword evidence="6" id="KW-1185">Reference proteome</keyword>
<dbReference type="NCBIfam" id="TIGR01730">
    <property type="entry name" value="RND_mfp"/>
    <property type="match status" value="1"/>
</dbReference>
<feature type="domain" description="CusB-like beta-barrel" evidence="2">
    <location>
        <begin position="208"/>
        <end position="279"/>
    </location>
</feature>
<evidence type="ECO:0000313" key="6">
    <source>
        <dbReference type="Proteomes" id="UP000321436"/>
    </source>
</evidence>
<dbReference type="Gene3D" id="2.40.30.170">
    <property type="match status" value="1"/>
</dbReference>
<dbReference type="Gene3D" id="2.40.50.100">
    <property type="match status" value="1"/>
</dbReference>
<accession>A0A512RJ47</accession>
<dbReference type="Pfam" id="PF25989">
    <property type="entry name" value="YknX_C"/>
    <property type="match status" value="1"/>
</dbReference>
<evidence type="ECO:0000256" key="1">
    <source>
        <dbReference type="ARBA" id="ARBA00009477"/>
    </source>
</evidence>
<evidence type="ECO:0000259" key="3">
    <source>
        <dbReference type="Pfam" id="PF25973"/>
    </source>
</evidence>
<sequence>MFAAVLLAGCGVSQSKPDNKPAETVAANAVSMFTLKKDVFSASLRIPGELVAYQQVDLYAKVNSFVKKLYVDVGSNVSAGQLLATMEAPEMNAQLAGAESRLRSQEAVYLASKANYDRLYQTSQTPGTVSQNDLDLAFAKQQSDYAQQEAAKAAYREIADTRNYLEIRAPFDGVISTRNVSAGAYVGPSGKGSEFPLFSLQQQRKLRLVVAVPEAYTAYLAGEKAISFTVRSMPGRAFNGTINRLSGALDSRLRSQRIEMDVQNNDKTLLPGMVAEVNIPLNNKDSVFVVPTTAVVSSTEKVFVVRLKNGTAEWVNVRRGRDAEGKTEIFGDLEAGDILVERANDEIRNGSKITQKK</sequence>
<dbReference type="InterPro" id="IPR006143">
    <property type="entry name" value="RND_pump_MFP"/>
</dbReference>
<dbReference type="GO" id="GO:1990281">
    <property type="term" value="C:efflux pump complex"/>
    <property type="evidence" value="ECO:0007669"/>
    <property type="project" value="TreeGrafter"/>
</dbReference>
<dbReference type="InterPro" id="IPR058792">
    <property type="entry name" value="Beta-barrel_RND_2"/>
</dbReference>
<gene>
    <name evidence="5" type="primary">ragD</name>
    <name evidence="5" type="ORF">CCY01nite_20010</name>
</gene>
<dbReference type="AlphaFoldDB" id="A0A512RJ47"/>
<dbReference type="SUPFAM" id="SSF111369">
    <property type="entry name" value="HlyD-like secretion proteins"/>
    <property type="match status" value="1"/>
</dbReference>
<dbReference type="InterPro" id="IPR058637">
    <property type="entry name" value="YknX-like_C"/>
</dbReference>
<feature type="domain" description="YknX-like C-terminal permuted SH3-like" evidence="4">
    <location>
        <begin position="288"/>
        <end position="354"/>
    </location>
</feature>
<feature type="domain" description="CzcB-like barrel-sandwich hybrid" evidence="3">
    <location>
        <begin position="56"/>
        <end position="187"/>
    </location>
</feature>
<protein>
    <submittedName>
        <fullName evidence="5">Hemolysin D</fullName>
    </submittedName>
</protein>
<name>A0A512RJ47_9BACT</name>
<evidence type="ECO:0000259" key="4">
    <source>
        <dbReference type="Pfam" id="PF25989"/>
    </source>
</evidence>
<dbReference type="Gene3D" id="1.10.287.470">
    <property type="entry name" value="Helix hairpin bin"/>
    <property type="match status" value="1"/>
</dbReference>
<proteinExistence type="inferred from homology"/>
<reference evidence="5 6" key="1">
    <citation type="submission" date="2019-07" db="EMBL/GenBank/DDBJ databases">
        <title>Whole genome shotgun sequence of Chitinophaga cymbidii NBRC 109752.</title>
        <authorList>
            <person name="Hosoyama A."/>
            <person name="Uohara A."/>
            <person name="Ohji S."/>
            <person name="Ichikawa N."/>
        </authorList>
    </citation>
    <scope>NUCLEOTIDE SEQUENCE [LARGE SCALE GENOMIC DNA]</scope>
    <source>
        <strain evidence="5 6">NBRC 109752</strain>
    </source>
</reference>
<dbReference type="Pfam" id="PF25973">
    <property type="entry name" value="BSH_CzcB"/>
    <property type="match status" value="1"/>
</dbReference>
<dbReference type="Proteomes" id="UP000321436">
    <property type="component" value="Unassembled WGS sequence"/>
</dbReference>
<evidence type="ECO:0000259" key="2">
    <source>
        <dbReference type="Pfam" id="PF25954"/>
    </source>
</evidence>
<dbReference type="Gene3D" id="2.40.420.20">
    <property type="match status" value="1"/>
</dbReference>